<evidence type="ECO:0000256" key="4">
    <source>
        <dbReference type="ARBA" id="ARBA00022989"/>
    </source>
</evidence>
<dbReference type="Pfam" id="PF00001">
    <property type="entry name" value="7tm_1"/>
    <property type="match status" value="1"/>
</dbReference>
<evidence type="ECO:0000256" key="6">
    <source>
        <dbReference type="ARBA" id="ARBA00023136"/>
    </source>
</evidence>
<evidence type="ECO:0000256" key="2">
    <source>
        <dbReference type="ARBA" id="ARBA00022475"/>
    </source>
</evidence>
<dbReference type="GO" id="GO:0005886">
    <property type="term" value="C:plasma membrane"/>
    <property type="evidence" value="ECO:0007669"/>
    <property type="project" value="UniProtKB-SubCell"/>
</dbReference>
<feature type="transmembrane region" description="Helical" evidence="9">
    <location>
        <begin position="119"/>
        <end position="142"/>
    </location>
</feature>
<keyword evidence="14" id="KW-1185">Reference proteome</keyword>
<evidence type="ECO:0000256" key="7">
    <source>
        <dbReference type="ARBA" id="ARBA00023170"/>
    </source>
</evidence>
<dbReference type="Proteomes" id="UP000663842">
    <property type="component" value="Unassembled WGS sequence"/>
</dbReference>
<protein>
    <recommendedName>
        <fullName evidence="10">G-protein coupled receptors family 1 profile domain-containing protein</fullName>
    </recommendedName>
</protein>
<dbReference type="InterPro" id="IPR000276">
    <property type="entry name" value="GPCR_Rhodpsn"/>
</dbReference>
<dbReference type="GO" id="GO:0004930">
    <property type="term" value="F:G protein-coupled receptor activity"/>
    <property type="evidence" value="ECO:0007669"/>
    <property type="project" value="UniProtKB-KW"/>
</dbReference>
<dbReference type="SUPFAM" id="SSF81321">
    <property type="entry name" value="Family A G protein-coupled receptor-like"/>
    <property type="match status" value="2"/>
</dbReference>
<evidence type="ECO:0000313" key="14">
    <source>
        <dbReference type="Proteomes" id="UP000663866"/>
    </source>
</evidence>
<feature type="transmembrane region" description="Helical" evidence="9">
    <location>
        <begin position="373"/>
        <end position="395"/>
    </location>
</feature>
<comment type="caution">
    <text evidence="12">The sequence shown here is derived from an EMBL/GenBank/DDBJ whole genome shotgun (WGS) entry which is preliminary data.</text>
</comment>
<evidence type="ECO:0000259" key="10">
    <source>
        <dbReference type="PROSITE" id="PS50262"/>
    </source>
</evidence>
<dbReference type="EMBL" id="CAJOBF010002657">
    <property type="protein sequence ID" value="CAF4048272.1"/>
    <property type="molecule type" value="Genomic_DNA"/>
</dbReference>
<keyword evidence="7" id="KW-0675">Receptor</keyword>
<dbReference type="CDD" id="cd00637">
    <property type="entry name" value="7tm_classA_rhodopsin-like"/>
    <property type="match status" value="2"/>
</dbReference>
<reference evidence="12" key="1">
    <citation type="submission" date="2021-02" db="EMBL/GenBank/DDBJ databases">
        <authorList>
            <person name="Nowell W R."/>
        </authorList>
    </citation>
    <scope>NUCLEOTIDE SEQUENCE</scope>
</reference>
<proteinExistence type="predicted"/>
<keyword evidence="5" id="KW-0297">G-protein coupled receptor</keyword>
<feature type="transmembrane region" description="Helical" evidence="9">
    <location>
        <begin position="75"/>
        <end position="98"/>
    </location>
</feature>
<evidence type="ECO:0000256" key="8">
    <source>
        <dbReference type="ARBA" id="ARBA00023224"/>
    </source>
</evidence>
<feature type="transmembrane region" description="Helical" evidence="9">
    <location>
        <begin position="45"/>
        <end position="69"/>
    </location>
</feature>
<dbReference type="PANTHER" id="PTHR24228">
    <property type="entry name" value="B2 BRADYKININ RECEPTOR/ANGIOTENSIN II RECEPTOR"/>
    <property type="match status" value="1"/>
</dbReference>
<dbReference type="Gene3D" id="1.20.1070.10">
    <property type="entry name" value="Rhodopsin 7-helix transmembrane proteins"/>
    <property type="match status" value="2"/>
</dbReference>
<keyword evidence="2" id="KW-1003">Cell membrane</keyword>
<feature type="domain" description="G-protein coupled receptors family 1 profile" evidence="10">
    <location>
        <begin position="171"/>
        <end position="424"/>
    </location>
</feature>
<dbReference type="AlphaFoldDB" id="A0A819RLW4"/>
<dbReference type="PROSITE" id="PS50262">
    <property type="entry name" value="G_PROTEIN_RECEP_F1_2"/>
    <property type="match status" value="1"/>
</dbReference>
<accession>A0A819RLW4</accession>
<dbReference type="EMBL" id="CAJOBG010001958">
    <property type="protein sequence ID" value="CAF3972290.1"/>
    <property type="molecule type" value="Genomic_DNA"/>
</dbReference>
<comment type="subcellular location">
    <subcellularLocation>
        <location evidence="1">Cell membrane</location>
        <topology evidence="1">Multi-pass membrane protein</topology>
    </subcellularLocation>
</comment>
<feature type="transmembrane region" description="Helical" evidence="9">
    <location>
        <begin position="401"/>
        <end position="424"/>
    </location>
</feature>
<feature type="transmembrane region" description="Helical" evidence="9">
    <location>
        <begin position="238"/>
        <end position="259"/>
    </location>
</feature>
<evidence type="ECO:0000256" key="1">
    <source>
        <dbReference type="ARBA" id="ARBA00004651"/>
    </source>
</evidence>
<dbReference type="PANTHER" id="PTHR24228:SF59">
    <property type="entry name" value="NEUROPEPTIDE RECEPTOR 15"/>
    <property type="match status" value="1"/>
</dbReference>
<dbReference type="Proteomes" id="UP000663866">
    <property type="component" value="Unassembled WGS sequence"/>
</dbReference>
<evidence type="ECO:0000313" key="12">
    <source>
        <dbReference type="EMBL" id="CAF4048272.1"/>
    </source>
</evidence>
<feature type="transmembrane region" description="Helical" evidence="9">
    <location>
        <begin position="212"/>
        <end position="232"/>
    </location>
</feature>
<keyword evidence="8" id="KW-0807">Transducer</keyword>
<evidence type="ECO:0000313" key="13">
    <source>
        <dbReference type="Proteomes" id="UP000663842"/>
    </source>
</evidence>
<evidence type="ECO:0000256" key="3">
    <source>
        <dbReference type="ARBA" id="ARBA00022692"/>
    </source>
</evidence>
<evidence type="ECO:0000313" key="11">
    <source>
        <dbReference type="EMBL" id="CAF3972290.1"/>
    </source>
</evidence>
<keyword evidence="6 9" id="KW-0472">Membrane</keyword>
<evidence type="ECO:0000256" key="5">
    <source>
        <dbReference type="ARBA" id="ARBA00023040"/>
    </source>
</evidence>
<feature type="transmembrane region" description="Helical" evidence="9">
    <location>
        <begin position="280"/>
        <end position="298"/>
    </location>
</feature>
<keyword evidence="4 9" id="KW-1133">Transmembrane helix</keyword>
<sequence>MAPTLGAIDLVSITTFTLIIVLALIYSIPIICIRRFHHNNNMLTVNICFATICCGLSWFSFYAAAILIGRDGNNSLFVIFNMITIAFTIQVPFSFVAASIHRCCSIIYHANAFFKTRQWIALCIGSQWLLCLVLSLPNYISINTSIQSSIWLKVSDLICIAIIPSVICFIANMLIYFHVRFSSRRVQSETSNTREIHGIKISRRDLYLLRHMVLMFCIFLGGWAPIFMIPIIHHFTPVNTLLIAESLLTVQVPFSFLIVSFHRYYSIVYHAKILLRKKRWVLLCIASQWTLGFILSLPNVLCIEMFCDQFVWLRIHNLITIVIIPAILSLLINILIYNYVRASSNRIQPQMIPENAQRTKFSHRDMKLVRHMIFMFCIFVGGWTPIYIMAIINFYSVINTIISSSLTILCELASFINIIDLFLYNRQLRKYFKLSCVKFAS</sequence>
<organism evidence="12 13">
    <name type="scientific">Rotaria magnacalcarata</name>
    <dbReference type="NCBI Taxonomy" id="392030"/>
    <lineage>
        <taxon>Eukaryota</taxon>
        <taxon>Metazoa</taxon>
        <taxon>Spiralia</taxon>
        <taxon>Gnathifera</taxon>
        <taxon>Rotifera</taxon>
        <taxon>Eurotatoria</taxon>
        <taxon>Bdelloidea</taxon>
        <taxon>Philodinida</taxon>
        <taxon>Philodinidae</taxon>
        <taxon>Rotaria</taxon>
    </lineage>
</organism>
<gene>
    <name evidence="11" type="ORF">OVN521_LOCUS13445</name>
    <name evidence="12" type="ORF">UXM345_LOCUS19049</name>
</gene>
<dbReference type="InterPro" id="IPR017452">
    <property type="entry name" value="GPCR_Rhodpsn_7TM"/>
</dbReference>
<feature type="transmembrane region" description="Helical" evidence="9">
    <location>
        <begin position="318"/>
        <end position="340"/>
    </location>
</feature>
<evidence type="ECO:0000256" key="9">
    <source>
        <dbReference type="SAM" id="Phobius"/>
    </source>
</evidence>
<feature type="transmembrane region" description="Helical" evidence="9">
    <location>
        <begin position="12"/>
        <end position="33"/>
    </location>
</feature>
<name>A0A819RLW4_9BILA</name>
<feature type="transmembrane region" description="Helical" evidence="9">
    <location>
        <begin position="154"/>
        <end position="177"/>
    </location>
</feature>
<keyword evidence="3 9" id="KW-0812">Transmembrane</keyword>